<dbReference type="SMART" id="SM00347">
    <property type="entry name" value="HTH_MARR"/>
    <property type="match status" value="1"/>
</dbReference>
<dbReference type="AlphaFoldDB" id="A0A1K1ZAX2"/>
<dbReference type="Pfam" id="PF12802">
    <property type="entry name" value="MarR_2"/>
    <property type="match status" value="1"/>
</dbReference>
<dbReference type="Gene3D" id="1.10.10.10">
    <property type="entry name" value="Winged helix-like DNA-binding domain superfamily/Winged helix DNA-binding domain"/>
    <property type="match status" value="1"/>
</dbReference>
<dbReference type="InterPro" id="IPR000835">
    <property type="entry name" value="HTH_MarR-typ"/>
</dbReference>
<evidence type="ECO:0000313" key="3">
    <source>
        <dbReference type="Proteomes" id="UP000181909"/>
    </source>
</evidence>
<dbReference type="STRING" id="1893.SAMN02787144_1005264"/>
<dbReference type="InterPro" id="IPR036388">
    <property type="entry name" value="WH-like_DNA-bd_sf"/>
</dbReference>
<accession>A0A1K1ZAX2</accession>
<dbReference type="GO" id="GO:0003677">
    <property type="term" value="F:DNA binding"/>
    <property type="evidence" value="ECO:0007669"/>
    <property type="project" value="UniProtKB-KW"/>
</dbReference>
<dbReference type="SUPFAM" id="SSF46785">
    <property type="entry name" value="Winged helix' DNA-binding domain"/>
    <property type="match status" value="1"/>
</dbReference>
<evidence type="ECO:0000313" key="2">
    <source>
        <dbReference type="EMBL" id="SFX71329.1"/>
    </source>
</evidence>
<dbReference type="Proteomes" id="UP000181909">
    <property type="component" value="Unassembled WGS sequence"/>
</dbReference>
<dbReference type="InterPro" id="IPR036390">
    <property type="entry name" value="WH_DNA-bd_sf"/>
</dbReference>
<gene>
    <name evidence="2" type="ORF">SAMN02787144_1005264</name>
</gene>
<dbReference type="GO" id="GO:0003700">
    <property type="term" value="F:DNA-binding transcription factor activity"/>
    <property type="evidence" value="ECO:0007669"/>
    <property type="project" value="InterPro"/>
</dbReference>
<organism evidence="2 3">
    <name type="scientific">Streptomyces atratus</name>
    <dbReference type="NCBI Taxonomy" id="1893"/>
    <lineage>
        <taxon>Bacteria</taxon>
        <taxon>Bacillati</taxon>
        <taxon>Actinomycetota</taxon>
        <taxon>Actinomycetes</taxon>
        <taxon>Kitasatosporales</taxon>
        <taxon>Streptomycetaceae</taxon>
        <taxon>Streptomyces</taxon>
    </lineage>
</organism>
<dbReference type="PANTHER" id="PTHR33164">
    <property type="entry name" value="TRANSCRIPTIONAL REGULATOR, MARR FAMILY"/>
    <property type="match status" value="1"/>
</dbReference>
<evidence type="ECO:0000259" key="1">
    <source>
        <dbReference type="PROSITE" id="PS50995"/>
    </source>
</evidence>
<feature type="domain" description="HTH marR-type" evidence="1">
    <location>
        <begin position="67"/>
        <end position="200"/>
    </location>
</feature>
<dbReference type="EMBL" id="FPJO01000005">
    <property type="protein sequence ID" value="SFX71329.1"/>
    <property type="molecule type" value="Genomic_DNA"/>
</dbReference>
<keyword evidence="2" id="KW-0238">DNA-binding</keyword>
<reference evidence="2 3" key="1">
    <citation type="submission" date="2016-11" db="EMBL/GenBank/DDBJ databases">
        <authorList>
            <person name="Jaros S."/>
            <person name="Januszkiewicz K."/>
            <person name="Wedrychowicz H."/>
        </authorList>
    </citation>
    <scope>NUCLEOTIDE SEQUENCE [LARGE SCALE GENOMIC DNA]</scope>
    <source>
        <strain evidence="2 3">OK807</strain>
    </source>
</reference>
<dbReference type="InterPro" id="IPR039422">
    <property type="entry name" value="MarR/SlyA-like"/>
</dbReference>
<protein>
    <submittedName>
        <fullName evidence="2">DNA-binding transcriptional regulator, MarR family</fullName>
    </submittedName>
</protein>
<name>A0A1K1ZAX2_STRAR</name>
<proteinExistence type="predicted"/>
<dbReference type="PANTHER" id="PTHR33164:SF43">
    <property type="entry name" value="HTH-TYPE TRANSCRIPTIONAL REPRESSOR YETL"/>
    <property type="match status" value="1"/>
</dbReference>
<dbReference type="GO" id="GO:0006950">
    <property type="term" value="P:response to stress"/>
    <property type="evidence" value="ECO:0007669"/>
    <property type="project" value="TreeGrafter"/>
</dbReference>
<dbReference type="PROSITE" id="PS50995">
    <property type="entry name" value="HTH_MARR_2"/>
    <property type="match status" value="1"/>
</dbReference>
<sequence length="205" mass="22038">MGGRVREAVEIPAGDIGQGRIGDQPDGRADALLDRNGRREPVLPHAAGVHQMRWVQGVDRDPAARRRTPGRGHQARAEQALSAARSAALRDAAGVTVAQYAALSALADDPGIPGAAPARACLVTPQAMAAVLKHLEECGLVVRTAHRWHRKMLETRLTDAGRGALRLADEQAVRIERRLAEEFAPEERDALRALLARCVTAIGRD</sequence>